<dbReference type="Proteomes" id="UP000295632">
    <property type="component" value="Unassembled WGS sequence"/>
</dbReference>
<keyword evidence="3" id="KW-1003">Cell membrane</keyword>
<feature type="transmembrane region" description="Helical" evidence="7">
    <location>
        <begin position="74"/>
        <end position="93"/>
    </location>
</feature>
<dbReference type="PANTHER" id="PTHR23513:SF6">
    <property type="entry name" value="MAJOR FACILITATOR SUPERFAMILY ASSOCIATED DOMAIN-CONTAINING PROTEIN"/>
    <property type="match status" value="1"/>
</dbReference>
<dbReference type="AlphaFoldDB" id="A0A4R6UCC3"/>
<feature type="transmembrane region" description="Helical" evidence="7">
    <location>
        <begin position="257"/>
        <end position="275"/>
    </location>
</feature>
<feature type="domain" description="Major facilitator superfamily (MFS) profile" evidence="8">
    <location>
        <begin position="218"/>
        <end position="413"/>
    </location>
</feature>
<keyword evidence="2" id="KW-0813">Transport</keyword>
<feature type="transmembrane region" description="Helical" evidence="7">
    <location>
        <begin position="282"/>
        <end position="304"/>
    </location>
</feature>
<keyword evidence="4 7" id="KW-0812">Transmembrane</keyword>
<keyword evidence="6 7" id="KW-0472">Membrane</keyword>
<keyword evidence="10" id="KW-1185">Reference proteome</keyword>
<dbReference type="SUPFAM" id="SSF103473">
    <property type="entry name" value="MFS general substrate transporter"/>
    <property type="match status" value="1"/>
</dbReference>
<evidence type="ECO:0000256" key="7">
    <source>
        <dbReference type="SAM" id="Phobius"/>
    </source>
</evidence>
<protein>
    <submittedName>
        <fullName evidence="9">Transmembrane secretion effector</fullName>
    </submittedName>
</protein>
<feature type="transmembrane region" description="Helical" evidence="7">
    <location>
        <begin position="168"/>
        <end position="188"/>
    </location>
</feature>
<sequence>MLPILLNKNVLWLFIGRLITNIGDSLYYVASMWLVFTLSDSSFYTGLAGFLILLPKALQFLTGPFVDRWAIKKTLVITQLLQAVLICLLPLAYAVDMLTVPFILTVMPLIACIEEFAYPSQTKALPLLVEKERLVDANGLFSFAYQGVDLLCNALAGMLVMLVGAVTVYLIDSVTFAIAALCFSLVTIPAKRRMTTDKPTMTAAAKSYAKDLREGFSVVFRSFMYIFLIGSTMVNLCIGMSMAVMPAFSSSYGGAEMYGGMQAAMAGGSLIGALLGSVLGKYNIGVAAILSFFLGGVAWMTAALVPIPTVTIICFALAWIPMGAVNVLLAGVTQSMIPNRLLGRVNSVMTSMSVVSMPIGSLAGGYLATLMGSHLLFTLSGTGLFAIAVVWLLHPTLRQLPKAKEMEPSTFGF</sequence>
<comment type="subcellular location">
    <subcellularLocation>
        <location evidence="1">Cell membrane</location>
        <topology evidence="1">Multi-pass membrane protein</topology>
    </subcellularLocation>
</comment>
<name>A0A4R6UCC3_9BACI</name>
<keyword evidence="5 7" id="KW-1133">Transmembrane helix</keyword>
<dbReference type="InterPro" id="IPR036259">
    <property type="entry name" value="MFS_trans_sf"/>
</dbReference>
<dbReference type="InterPro" id="IPR010290">
    <property type="entry name" value="TM_effector"/>
</dbReference>
<dbReference type="GO" id="GO:0005886">
    <property type="term" value="C:plasma membrane"/>
    <property type="evidence" value="ECO:0007669"/>
    <property type="project" value="UniProtKB-SubCell"/>
</dbReference>
<evidence type="ECO:0000313" key="10">
    <source>
        <dbReference type="Proteomes" id="UP000295632"/>
    </source>
</evidence>
<dbReference type="EMBL" id="SNYJ01000001">
    <property type="protein sequence ID" value="TDQ42659.1"/>
    <property type="molecule type" value="Genomic_DNA"/>
</dbReference>
<dbReference type="OrthoDB" id="2287060at2"/>
<reference evidence="9 10" key="1">
    <citation type="submission" date="2019-03" db="EMBL/GenBank/DDBJ databases">
        <title>Genomic Encyclopedia of Type Strains, Phase IV (KMG-IV): sequencing the most valuable type-strain genomes for metagenomic binning, comparative biology and taxonomic classification.</title>
        <authorList>
            <person name="Goeker M."/>
        </authorList>
    </citation>
    <scope>NUCLEOTIDE SEQUENCE [LARGE SCALE GENOMIC DNA]</scope>
    <source>
        <strain evidence="9 10">DSM 28697</strain>
    </source>
</reference>
<evidence type="ECO:0000256" key="2">
    <source>
        <dbReference type="ARBA" id="ARBA00022448"/>
    </source>
</evidence>
<dbReference type="GO" id="GO:0022857">
    <property type="term" value="F:transmembrane transporter activity"/>
    <property type="evidence" value="ECO:0007669"/>
    <property type="project" value="InterPro"/>
</dbReference>
<accession>A0A4R6UCC3</accession>
<dbReference type="Pfam" id="PF05977">
    <property type="entry name" value="MFS_3"/>
    <property type="match status" value="1"/>
</dbReference>
<proteinExistence type="predicted"/>
<comment type="caution">
    <text evidence="9">The sequence shown here is derived from an EMBL/GenBank/DDBJ whole genome shotgun (WGS) entry which is preliminary data.</text>
</comment>
<dbReference type="InterPro" id="IPR020846">
    <property type="entry name" value="MFS_dom"/>
</dbReference>
<gene>
    <name evidence="9" type="ORF">EV213_10188</name>
</gene>
<evidence type="ECO:0000256" key="3">
    <source>
        <dbReference type="ARBA" id="ARBA00022475"/>
    </source>
</evidence>
<feature type="transmembrane region" description="Helical" evidence="7">
    <location>
        <begin position="345"/>
        <end position="368"/>
    </location>
</feature>
<dbReference type="CDD" id="cd06173">
    <property type="entry name" value="MFS_MefA_like"/>
    <property type="match status" value="1"/>
</dbReference>
<evidence type="ECO:0000256" key="1">
    <source>
        <dbReference type="ARBA" id="ARBA00004651"/>
    </source>
</evidence>
<dbReference type="PANTHER" id="PTHR23513">
    <property type="entry name" value="INTEGRAL MEMBRANE EFFLUX PROTEIN-RELATED"/>
    <property type="match status" value="1"/>
</dbReference>
<feature type="transmembrane region" description="Helical" evidence="7">
    <location>
        <begin position="310"/>
        <end position="333"/>
    </location>
</feature>
<dbReference type="RefSeq" id="WP_133578504.1">
    <property type="nucleotide sequence ID" value="NZ_SNYJ01000001.1"/>
</dbReference>
<evidence type="ECO:0000256" key="6">
    <source>
        <dbReference type="ARBA" id="ARBA00023136"/>
    </source>
</evidence>
<feature type="transmembrane region" description="Helical" evidence="7">
    <location>
        <begin position="223"/>
        <end position="245"/>
    </location>
</feature>
<evidence type="ECO:0000259" key="8">
    <source>
        <dbReference type="PROSITE" id="PS50850"/>
    </source>
</evidence>
<feature type="transmembrane region" description="Helical" evidence="7">
    <location>
        <begin position="374"/>
        <end position="394"/>
    </location>
</feature>
<evidence type="ECO:0000313" key="9">
    <source>
        <dbReference type="EMBL" id="TDQ42659.1"/>
    </source>
</evidence>
<evidence type="ECO:0000256" key="5">
    <source>
        <dbReference type="ARBA" id="ARBA00022989"/>
    </source>
</evidence>
<dbReference type="PROSITE" id="PS50850">
    <property type="entry name" value="MFS"/>
    <property type="match status" value="1"/>
</dbReference>
<organism evidence="9 10">
    <name type="scientific">Aureibacillus halotolerans</name>
    <dbReference type="NCBI Taxonomy" id="1508390"/>
    <lineage>
        <taxon>Bacteria</taxon>
        <taxon>Bacillati</taxon>
        <taxon>Bacillota</taxon>
        <taxon>Bacilli</taxon>
        <taxon>Bacillales</taxon>
        <taxon>Bacillaceae</taxon>
        <taxon>Aureibacillus</taxon>
    </lineage>
</organism>
<dbReference type="Gene3D" id="1.20.1250.20">
    <property type="entry name" value="MFS general substrate transporter like domains"/>
    <property type="match status" value="1"/>
</dbReference>
<evidence type="ECO:0000256" key="4">
    <source>
        <dbReference type="ARBA" id="ARBA00022692"/>
    </source>
</evidence>
<feature type="transmembrane region" description="Helical" evidence="7">
    <location>
        <begin position="42"/>
        <end position="62"/>
    </location>
</feature>